<feature type="transmembrane region" description="Helical" evidence="5">
    <location>
        <begin position="123"/>
        <end position="145"/>
    </location>
</feature>
<feature type="chain" id="PRO_5047284097" evidence="6">
    <location>
        <begin position="16"/>
        <end position="250"/>
    </location>
</feature>
<proteinExistence type="predicted"/>
<sequence>MFLIVCNSIVISCFALIVSVAGDTTDLLPANSFKGSNTDFGNIGLALYSGLFAYGGWNYLNFVTEEMIEPYKNLPRAIIISLPIVTIVYVLTNLAYFTTLSPEKMLASEAVAVDFGNYHLGPMAWIIPVFVGLSCFGSVNGSLFTSSRLFFVGSREGHLPSLLSMIHPDLLTPLPSLIFTVSILLPIVFVLACLFLIVVSIWKTPVECAIGFGIIATGVPVYLFGVWWQNKPKWILQIICECRLLFASRQ</sequence>
<evidence type="ECO:0000313" key="7">
    <source>
        <dbReference type="EMBL" id="KAI2648476.1"/>
    </source>
</evidence>
<dbReference type="Pfam" id="PF13520">
    <property type="entry name" value="AA_permease_2"/>
    <property type="match status" value="1"/>
</dbReference>
<dbReference type="PANTHER" id="PTHR11785">
    <property type="entry name" value="AMINO ACID TRANSPORTER"/>
    <property type="match status" value="1"/>
</dbReference>
<keyword evidence="8" id="KW-1185">Reference proteome</keyword>
<dbReference type="EMBL" id="JACTAM010000025">
    <property type="protein sequence ID" value="KAI2648476.1"/>
    <property type="molecule type" value="Genomic_DNA"/>
</dbReference>
<dbReference type="PANTHER" id="PTHR11785:SF515">
    <property type="entry name" value="LARGE NEUTRAL AMINO ACIDS TRANSPORTER SMALL SUBUNIT 1"/>
    <property type="match status" value="1"/>
</dbReference>
<evidence type="ECO:0000256" key="1">
    <source>
        <dbReference type="ARBA" id="ARBA00004141"/>
    </source>
</evidence>
<keyword evidence="4 5" id="KW-0472">Membrane</keyword>
<dbReference type="Gene3D" id="1.20.1740.10">
    <property type="entry name" value="Amino acid/polyamine transporter I"/>
    <property type="match status" value="1"/>
</dbReference>
<evidence type="ECO:0000256" key="6">
    <source>
        <dbReference type="SAM" id="SignalP"/>
    </source>
</evidence>
<feature type="transmembrane region" description="Helical" evidence="5">
    <location>
        <begin position="177"/>
        <end position="202"/>
    </location>
</feature>
<keyword evidence="2 5" id="KW-0812">Transmembrane</keyword>
<accession>A0ABQ8LFG6</accession>
<gene>
    <name evidence="7" type="ORF">H4Q32_018589</name>
</gene>
<dbReference type="InterPro" id="IPR002293">
    <property type="entry name" value="AA/rel_permease1"/>
</dbReference>
<comment type="subcellular location">
    <subcellularLocation>
        <location evidence="1">Membrane</location>
        <topology evidence="1">Multi-pass membrane protein</topology>
    </subcellularLocation>
</comment>
<feature type="signal peptide" evidence="6">
    <location>
        <begin position="1"/>
        <end position="15"/>
    </location>
</feature>
<protein>
    <submittedName>
        <fullName evidence="7">Large neutral amino acids transporter small subunit 1</fullName>
    </submittedName>
</protein>
<evidence type="ECO:0000313" key="8">
    <source>
        <dbReference type="Proteomes" id="UP000830375"/>
    </source>
</evidence>
<evidence type="ECO:0000256" key="2">
    <source>
        <dbReference type="ARBA" id="ARBA00022692"/>
    </source>
</evidence>
<evidence type="ECO:0000256" key="5">
    <source>
        <dbReference type="SAM" id="Phobius"/>
    </source>
</evidence>
<keyword evidence="6" id="KW-0732">Signal</keyword>
<feature type="transmembrane region" description="Helical" evidence="5">
    <location>
        <begin position="74"/>
        <end position="96"/>
    </location>
</feature>
<dbReference type="Proteomes" id="UP000830375">
    <property type="component" value="Unassembled WGS sequence"/>
</dbReference>
<organism evidence="7 8">
    <name type="scientific">Labeo rohita</name>
    <name type="common">Indian major carp</name>
    <name type="synonym">Cyprinus rohita</name>
    <dbReference type="NCBI Taxonomy" id="84645"/>
    <lineage>
        <taxon>Eukaryota</taxon>
        <taxon>Metazoa</taxon>
        <taxon>Chordata</taxon>
        <taxon>Craniata</taxon>
        <taxon>Vertebrata</taxon>
        <taxon>Euteleostomi</taxon>
        <taxon>Actinopterygii</taxon>
        <taxon>Neopterygii</taxon>
        <taxon>Teleostei</taxon>
        <taxon>Ostariophysi</taxon>
        <taxon>Cypriniformes</taxon>
        <taxon>Cyprinidae</taxon>
        <taxon>Labeoninae</taxon>
        <taxon>Labeonini</taxon>
        <taxon>Labeo</taxon>
    </lineage>
</organism>
<feature type="transmembrane region" description="Helical" evidence="5">
    <location>
        <begin position="208"/>
        <end position="228"/>
    </location>
</feature>
<name>A0ABQ8LFG6_LABRO</name>
<dbReference type="InterPro" id="IPR050598">
    <property type="entry name" value="AminoAcid_Transporter"/>
</dbReference>
<keyword evidence="3 5" id="KW-1133">Transmembrane helix</keyword>
<evidence type="ECO:0000256" key="4">
    <source>
        <dbReference type="ARBA" id="ARBA00023136"/>
    </source>
</evidence>
<reference evidence="7 8" key="1">
    <citation type="submission" date="2022-01" db="EMBL/GenBank/DDBJ databases">
        <title>A high-quality chromosome-level genome assembly of rohu carp, Labeo rohita.</title>
        <authorList>
            <person name="Arick M.A. II"/>
            <person name="Hsu C.-Y."/>
            <person name="Magbanua Z."/>
            <person name="Pechanova O."/>
            <person name="Grover C."/>
            <person name="Miller E."/>
            <person name="Thrash A."/>
            <person name="Ezzel L."/>
            <person name="Alam S."/>
            <person name="Benzie J."/>
            <person name="Hamilton M."/>
            <person name="Karsi A."/>
            <person name="Lawrence M.L."/>
            <person name="Peterson D.G."/>
        </authorList>
    </citation>
    <scope>NUCLEOTIDE SEQUENCE [LARGE SCALE GENOMIC DNA]</scope>
    <source>
        <strain evidence="8">BAU-BD-2019</strain>
        <tissue evidence="7">Blood</tissue>
    </source>
</reference>
<evidence type="ECO:0000256" key="3">
    <source>
        <dbReference type="ARBA" id="ARBA00022989"/>
    </source>
</evidence>
<feature type="transmembrane region" description="Helical" evidence="5">
    <location>
        <begin position="45"/>
        <end position="62"/>
    </location>
</feature>
<comment type="caution">
    <text evidence="7">The sequence shown here is derived from an EMBL/GenBank/DDBJ whole genome shotgun (WGS) entry which is preliminary data.</text>
</comment>